<evidence type="ECO:0000259" key="3">
    <source>
        <dbReference type="Pfam" id="PF02709"/>
    </source>
</evidence>
<name>A0A173MRC6_9BACT</name>
<dbReference type="KEGG" id="fln:FLA_6262"/>
<feature type="domain" description="Glycosyltransferase 2-like" evidence="2">
    <location>
        <begin position="7"/>
        <end position="135"/>
    </location>
</feature>
<dbReference type="InterPro" id="IPR027791">
    <property type="entry name" value="Galactosyl_T_C"/>
</dbReference>
<keyword evidence="1 4" id="KW-0808">Transferase</keyword>
<sequence>MGEPLVSVIIPCYNQGRYIDETVKSVLEQTFTNFQIIVVDDGSTDLYTQQILKGKSWPKTTIVHIPNGGVANARNTAIRMATGKYILPLDGDDKIAPSYLEKAVRVLEEDDTVMVVTTLVHFFGRRNRPYHLPEYSLEHLMGQNLLVCTSMFRKLDFERTGGFDSNMREGLEDWDFWLKMLKEGGRVHRINEVLFYYRLRRQSRNNAMSIDQQQRLRYQIYNNHRELFAEHFFNPMYSFEYVNLAYSKEYRLGKLLLTPVRRLLDLFKL</sequence>
<accession>A0A173MRC6</accession>
<dbReference type="CDD" id="cd00761">
    <property type="entry name" value="Glyco_tranf_GTA_type"/>
    <property type="match status" value="1"/>
</dbReference>
<dbReference type="EMBL" id="FTOR01000004">
    <property type="protein sequence ID" value="SIT18314.1"/>
    <property type="molecule type" value="Genomic_DNA"/>
</dbReference>
<evidence type="ECO:0000259" key="2">
    <source>
        <dbReference type="Pfam" id="PF00535"/>
    </source>
</evidence>
<dbReference type="AlphaFoldDB" id="A0A173MRC6"/>
<feature type="domain" description="Galactosyltransferase C-terminal" evidence="3">
    <location>
        <begin position="144"/>
        <end position="197"/>
    </location>
</feature>
<evidence type="ECO:0000256" key="1">
    <source>
        <dbReference type="ARBA" id="ARBA00022679"/>
    </source>
</evidence>
<dbReference type="SUPFAM" id="SSF53448">
    <property type="entry name" value="Nucleotide-diphospho-sugar transferases"/>
    <property type="match status" value="1"/>
</dbReference>
<dbReference type="GO" id="GO:0016740">
    <property type="term" value="F:transferase activity"/>
    <property type="evidence" value="ECO:0007669"/>
    <property type="project" value="UniProtKB-KW"/>
</dbReference>
<dbReference type="Pfam" id="PF02709">
    <property type="entry name" value="Glyco_transf_7C"/>
    <property type="match status" value="1"/>
</dbReference>
<dbReference type="Gene3D" id="3.90.550.10">
    <property type="entry name" value="Spore Coat Polysaccharide Biosynthesis Protein SpsA, Chain A"/>
    <property type="match status" value="1"/>
</dbReference>
<dbReference type="RefSeq" id="WP_076379738.1">
    <property type="nucleotide sequence ID" value="NZ_AP017422.1"/>
</dbReference>
<dbReference type="Proteomes" id="UP000186917">
    <property type="component" value="Unassembled WGS sequence"/>
</dbReference>
<dbReference type="InterPro" id="IPR050834">
    <property type="entry name" value="Glycosyltransf_2"/>
</dbReference>
<dbReference type="Pfam" id="PF00535">
    <property type="entry name" value="Glycos_transf_2"/>
    <property type="match status" value="1"/>
</dbReference>
<dbReference type="InterPro" id="IPR029044">
    <property type="entry name" value="Nucleotide-diphossugar_trans"/>
</dbReference>
<dbReference type="PANTHER" id="PTHR43685">
    <property type="entry name" value="GLYCOSYLTRANSFERASE"/>
    <property type="match status" value="1"/>
</dbReference>
<reference evidence="5" key="1">
    <citation type="submission" date="2017-01" db="EMBL/GenBank/DDBJ databases">
        <authorList>
            <person name="Varghese N."/>
            <person name="Submissions S."/>
        </authorList>
    </citation>
    <scope>NUCLEOTIDE SEQUENCE [LARGE SCALE GENOMIC DNA]</scope>
    <source>
        <strain evidence="5">DSM 21054</strain>
    </source>
</reference>
<protein>
    <submittedName>
        <fullName evidence="4">Glycosyltransferase involved in cell wall bisynthesis</fullName>
    </submittedName>
</protein>
<gene>
    <name evidence="4" type="ORF">SAMN05421788_104428</name>
</gene>
<evidence type="ECO:0000313" key="4">
    <source>
        <dbReference type="EMBL" id="SIT18314.1"/>
    </source>
</evidence>
<dbReference type="InterPro" id="IPR001173">
    <property type="entry name" value="Glyco_trans_2-like"/>
</dbReference>
<dbReference type="STRING" id="477680.SAMN05421788_104428"/>
<organism evidence="4 5">
    <name type="scientific">Filimonas lacunae</name>
    <dbReference type="NCBI Taxonomy" id="477680"/>
    <lineage>
        <taxon>Bacteria</taxon>
        <taxon>Pseudomonadati</taxon>
        <taxon>Bacteroidota</taxon>
        <taxon>Chitinophagia</taxon>
        <taxon>Chitinophagales</taxon>
        <taxon>Chitinophagaceae</taxon>
        <taxon>Filimonas</taxon>
    </lineage>
</organism>
<dbReference type="PANTHER" id="PTHR43685:SF2">
    <property type="entry name" value="GLYCOSYLTRANSFERASE 2-LIKE DOMAIN-CONTAINING PROTEIN"/>
    <property type="match status" value="1"/>
</dbReference>
<evidence type="ECO:0000313" key="5">
    <source>
        <dbReference type="Proteomes" id="UP000186917"/>
    </source>
</evidence>
<keyword evidence="5" id="KW-1185">Reference proteome</keyword>
<dbReference type="OrthoDB" id="6638511at2"/>
<proteinExistence type="predicted"/>